<evidence type="ECO:0000256" key="3">
    <source>
        <dbReference type="ARBA" id="ARBA00023163"/>
    </source>
</evidence>
<dbReference type="PANTHER" id="PTHR45926">
    <property type="entry name" value="OSJNBA0053K19.4 PROTEIN"/>
    <property type="match status" value="1"/>
</dbReference>
<dbReference type="PRINTS" id="PR00503">
    <property type="entry name" value="BROMODOMAIN"/>
</dbReference>
<dbReference type="InterPro" id="IPR018359">
    <property type="entry name" value="Bromodomain_CS"/>
</dbReference>
<dbReference type="InterPro" id="IPR036427">
    <property type="entry name" value="Bromodomain-like_sf"/>
</dbReference>
<evidence type="ECO:0000256" key="2">
    <source>
        <dbReference type="ARBA" id="ARBA00023117"/>
    </source>
</evidence>
<reference evidence="8" key="1">
    <citation type="submission" date="2021-09" db="EMBL/GenBank/DDBJ databases">
        <authorList>
            <consortium name="AG Swart"/>
            <person name="Singh M."/>
            <person name="Singh A."/>
            <person name="Seah K."/>
            <person name="Emmerich C."/>
        </authorList>
    </citation>
    <scope>NUCLEOTIDE SEQUENCE</scope>
    <source>
        <strain evidence="8">ATCC30299</strain>
    </source>
</reference>
<dbReference type="SUPFAM" id="SSF47370">
    <property type="entry name" value="Bromodomain"/>
    <property type="match status" value="1"/>
</dbReference>
<evidence type="ECO:0000256" key="4">
    <source>
        <dbReference type="PROSITE-ProRule" id="PRU00035"/>
    </source>
</evidence>
<dbReference type="InterPro" id="IPR001487">
    <property type="entry name" value="Bromodomain"/>
</dbReference>
<keyword evidence="3" id="KW-0804">Transcription</keyword>
<protein>
    <recommendedName>
        <fullName evidence="10">Bromodomain containing protein</fullName>
    </recommendedName>
</protein>
<name>A0AAU9IIV4_9CILI</name>
<evidence type="ECO:0000313" key="8">
    <source>
        <dbReference type="EMBL" id="CAG9313117.1"/>
    </source>
</evidence>
<evidence type="ECO:0008006" key="10">
    <source>
        <dbReference type="Google" id="ProtNLM"/>
    </source>
</evidence>
<dbReference type="EMBL" id="CAJZBQ010000010">
    <property type="protein sequence ID" value="CAG9313117.1"/>
    <property type="molecule type" value="Genomic_DNA"/>
</dbReference>
<keyword evidence="1" id="KW-0805">Transcription regulation</keyword>
<dbReference type="SMART" id="SM00297">
    <property type="entry name" value="BROMO"/>
    <property type="match status" value="1"/>
</dbReference>
<feature type="compositionally biased region" description="Low complexity" evidence="5">
    <location>
        <begin position="356"/>
        <end position="366"/>
    </location>
</feature>
<dbReference type="Gene3D" id="1.20.1270.220">
    <property type="match status" value="1"/>
</dbReference>
<organism evidence="8 9">
    <name type="scientific">Blepharisma stoltei</name>
    <dbReference type="NCBI Taxonomy" id="1481888"/>
    <lineage>
        <taxon>Eukaryota</taxon>
        <taxon>Sar</taxon>
        <taxon>Alveolata</taxon>
        <taxon>Ciliophora</taxon>
        <taxon>Postciliodesmatophora</taxon>
        <taxon>Heterotrichea</taxon>
        <taxon>Heterotrichida</taxon>
        <taxon>Blepharismidae</taxon>
        <taxon>Blepharisma</taxon>
    </lineage>
</organism>
<comment type="caution">
    <text evidence="8">The sequence shown here is derived from an EMBL/GenBank/DDBJ whole genome shotgun (WGS) entry which is preliminary data.</text>
</comment>
<sequence>MELTSSQLSAINAKLPAGFKINPLVKKESKNKHRKSELENLDFNNIYIPREKELRPTRVKRQVSNDSFDTMPKQSESFKKIYKILQSIKRHDFSEPFLEPVNPKLVPDYHSVIKEPMDLSTVEKKLRAGEYENGYQFAMDMRLIWSNSFQYNAKNSDLYAMTMELSSHFESLMKGNENLMLADKQDVMQDLYQKIEKLSKGMREIQANKANPQAASTSSAAVVKMPAKPQIEKPMTLHEKKNLCTNIKKLDPKYLKGVLDIVQECMNVQGEELEFDIDKLPSNVCRELEKYVKQCLTNAGRAQSKKKTKPINIDGMKSIQEMTSSRLKDLDQQLEQLSQNKKPDNLPPQPAAPAGESSSESSSSSSSEDEEELPMPTNNEVQSQQMFQNPYNQPVQPAWNMFGNGMDAFQDFSVGGFGSMYDFDKNDIFK</sequence>
<feature type="region of interest" description="Disordered" evidence="5">
    <location>
        <begin position="339"/>
        <end position="395"/>
    </location>
</feature>
<dbReference type="Proteomes" id="UP001162131">
    <property type="component" value="Unassembled WGS sequence"/>
</dbReference>
<dbReference type="InterPro" id="IPR027353">
    <property type="entry name" value="NET_dom"/>
</dbReference>
<dbReference type="PROSITE" id="PS00633">
    <property type="entry name" value="BROMODOMAIN_1"/>
    <property type="match status" value="1"/>
</dbReference>
<feature type="domain" description="Bromo" evidence="6">
    <location>
        <begin position="89"/>
        <end position="159"/>
    </location>
</feature>
<dbReference type="CDD" id="cd04369">
    <property type="entry name" value="Bromodomain"/>
    <property type="match status" value="1"/>
</dbReference>
<dbReference type="Gene3D" id="1.20.920.10">
    <property type="entry name" value="Bromodomain-like"/>
    <property type="match status" value="1"/>
</dbReference>
<gene>
    <name evidence="8" type="ORF">BSTOLATCC_MIC8396</name>
</gene>
<proteinExistence type="predicted"/>
<dbReference type="InterPro" id="IPR038336">
    <property type="entry name" value="NET_sf"/>
</dbReference>
<accession>A0AAU9IIV4</accession>
<dbReference type="PROSITE" id="PS51525">
    <property type="entry name" value="NET"/>
    <property type="match status" value="1"/>
</dbReference>
<dbReference type="AlphaFoldDB" id="A0AAU9IIV4"/>
<evidence type="ECO:0000256" key="1">
    <source>
        <dbReference type="ARBA" id="ARBA00023015"/>
    </source>
</evidence>
<feature type="domain" description="NET" evidence="7">
    <location>
        <begin position="225"/>
        <end position="303"/>
    </location>
</feature>
<keyword evidence="9" id="KW-1185">Reference proteome</keyword>
<dbReference type="Pfam" id="PF00439">
    <property type="entry name" value="Bromodomain"/>
    <property type="match status" value="1"/>
</dbReference>
<evidence type="ECO:0000259" key="6">
    <source>
        <dbReference type="PROSITE" id="PS50014"/>
    </source>
</evidence>
<evidence type="ECO:0000313" key="9">
    <source>
        <dbReference type="Proteomes" id="UP001162131"/>
    </source>
</evidence>
<keyword evidence="2 4" id="KW-0103">Bromodomain</keyword>
<evidence type="ECO:0000256" key="5">
    <source>
        <dbReference type="SAM" id="MobiDB-lite"/>
    </source>
</evidence>
<feature type="compositionally biased region" description="Polar residues" evidence="5">
    <location>
        <begin position="376"/>
        <end position="395"/>
    </location>
</feature>
<evidence type="ECO:0000259" key="7">
    <source>
        <dbReference type="PROSITE" id="PS51525"/>
    </source>
</evidence>
<dbReference type="Pfam" id="PF17035">
    <property type="entry name" value="BET"/>
    <property type="match status" value="1"/>
</dbReference>
<dbReference type="PROSITE" id="PS50014">
    <property type="entry name" value="BROMODOMAIN_2"/>
    <property type="match status" value="1"/>
</dbReference>